<protein>
    <submittedName>
        <fullName evidence="1">Uncharacterized protein</fullName>
    </submittedName>
</protein>
<keyword evidence="2" id="KW-1185">Reference proteome</keyword>
<dbReference type="EMBL" id="QPFP01000062">
    <property type="protein sequence ID" value="TEB24899.1"/>
    <property type="molecule type" value="Genomic_DNA"/>
</dbReference>
<comment type="caution">
    <text evidence="1">The sequence shown here is derived from an EMBL/GenBank/DDBJ whole genome shotgun (WGS) entry which is preliminary data.</text>
</comment>
<proteinExistence type="predicted"/>
<organism evidence="1 2">
    <name type="scientific">Coprinellus micaceus</name>
    <name type="common">Glistening ink-cap mushroom</name>
    <name type="synonym">Coprinus micaceus</name>
    <dbReference type="NCBI Taxonomy" id="71717"/>
    <lineage>
        <taxon>Eukaryota</taxon>
        <taxon>Fungi</taxon>
        <taxon>Dikarya</taxon>
        <taxon>Basidiomycota</taxon>
        <taxon>Agaricomycotina</taxon>
        <taxon>Agaricomycetes</taxon>
        <taxon>Agaricomycetidae</taxon>
        <taxon>Agaricales</taxon>
        <taxon>Agaricineae</taxon>
        <taxon>Psathyrellaceae</taxon>
        <taxon>Coprinellus</taxon>
    </lineage>
</organism>
<sequence>MRQPNTVVVGDVKNTRLVVNFYVVYITCPSTADAPVGGILASCPASWHWALDPYLPIHRDGRRGDMRWRPVGGSDEGVGLVMEEEVHIDGGKAGVTRCVNMEAKTSGIGDAIGGERGPGLDIAPWIPDLRSGGTRDNYMCQGVAIGECFNGCDSDFMKGIRFPERMVRQPGTRIHPLDQSTLLRLGSATPAFAKHQSQWQPDIWTFRGRRVSQGRVGSLRPGEKKAKG</sequence>
<evidence type="ECO:0000313" key="2">
    <source>
        <dbReference type="Proteomes" id="UP000298030"/>
    </source>
</evidence>
<dbReference type="Proteomes" id="UP000298030">
    <property type="component" value="Unassembled WGS sequence"/>
</dbReference>
<evidence type="ECO:0000313" key="1">
    <source>
        <dbReference type="EMBL" id="TEB24899.1"/>
    </source>
</evidence>
<gene>
    <name evidence="1" type="ORF">FA13DRAFT_1714355</name>
</gene>
<accession>A0A4Y7SUH0</accession>
<name>A0A4Y7SUH0_COPMI</name>
<dbReference type="AlphaFoldDB" id="A0A4Y7SUH0"/>
<reference evidence="1 2" key="1">
    <citation type="journal article" date="2019" name="Nat. Ecol. Evol.">
        <title>Megaphylogeny resolves global patterns of mushroom evolution.</title>
        <authorList>
            <person name="Varga T."/>
            <person name="Krizsan K."/>
            <person name="Foldi C."/>
            <person name="Dima B."/>
            <person name="Sanchez-Garcia M."/>
            <person name="Sanchez-Ramirez S."/>
            <person name="Szollosi G.J."/>
            <person name="Szarkandi J.G."/>
            <person name="Papp V."/>
            <person name="Albert L."/>
            <person name="Andreopoulos W."/>
            <person name="Angelini C."/>
            <person name="Antonin V."/>
            <person name="Barry K.W."/>
            <person name="Bougher N.L."/>
            <person name="Buchanan P."/>
            <person name="Buyck B."/>
            <person name="Bense V."/>
            <person name="Catcheside P."/>
            <person name="Chovatia M."/>
            <person name="Cooper J."/>
            <person name="Damon W."/>
            <person name="Desjardin D."/>
            <person name="Finy P."/>
            <person name="Geml J."/>
            <person name="Haridas S."/>
            <person name="Hughes K."/>
            <person name="Justo A."/>
            <person name="Karasinski D."/>
            <person name="Kautmanova I."/>
            <person name="Kiss B."/>
            <person name="Kocsube S."/>
            <person name="Kotiranta H."/>
            <person name="LaButti K.M."/>
            <person name="Lechner B.E."/>
            <person name="Liimatainen K."/>
            <person name="Lipzen A."/>
            <person name="Lukacs Z."/>
            <person name="Mihaltcheva S."/>
            <person name="Morgado L.N."/>
            <person name="Niskanen T."/>
            <person name="Noordeloos M.E."/>
            <person name="Ohm R.A."/>
            <person name="Ortiz-Santana B."/>
            <person name="Ovrebo C."/>
            <person name="Racz N."/>
            <person name="Riley R."/>
            <person name="Savchenko A."/>
            <person name="Shiryaev A."/>
            <person name="Soop K."/>
            <person name="Spirin V."/>
            <person name="Szebenyi C."/>
            <person name="Tomsovsky M."/>
            <person name="Tulloss R.E."/>
            <person name="Uehling J."/>
            <person name="Grigoriev I.V."/>
            <person name="Vagvolgyi C."/>
            <person name="Papp T."/>
            <person name="Martin F.M."/>
            <person name="Miettinen O."/>
            <person name="Hibbett D.S."/>
            <person name="Nagy L.G."/>
        </authorList>
    </citation>
    <scope>NUCLEOTIDE SEQUENCE [LARGE SCALE GENOMIC DNA]</scope>
    <source>
        <strain evidence="1 2">FP101781</strain>
    </source>
</reference>